<reference evidence="1 2" key="1">
    <citation type="journal article" date="2019" name="Nat. Ecol. Evol.">
        <title>Megaphylogeny resolves global patterns of mushroom evolution.</title>
        <authorList>
            <person name="Varga T."/>
            <person name="Krizsan K."/>
            <person name="Foldi C."/>
            <person name="Dima B."/>
            <person name="Sanchez-Garcia M."/>
            <person name="Sanchez-Ramirez S."/>
            <person name="Szollosi G.J."/>
            <person name="Szarkandi J.G."/>
            <person name="Papp V."/>
            <person name="Albert L."/>
            <person name="Andreopoulos W."/>
            <person name="Angelini C."/>
            <person name="Antonin V."/>
            <person name="Barry K.W."/>
            <person name="Bougher N.L."/>
            <person name="Buchanan P."/>
            <person name="Buyck B."/>
            <person name="Bense V."/>
            <person name="Catcheside P."/>
            <person name="Chovatia M."/>
            <person name="Cooper J."/>
            <person name="Damon W."/>
            <person name="Desjardin D."/>
            <person name="Finy P."/>
            <person name="Geml J."/>
            <person name="Haridas S."/>
            <person name="Hughes K."/>
            <person name="Justo A."/>
            <person name="Karasinski D."/>
            <person name="Kautmanova I."/>
            <person name="Kiss B."/>
            <person name="Kocsube S."/>
            <person name="Kotiranta H."/>
            <person name="LaButti K.M."/>
            <person name="Lechner B.E."/>
            <person name="Liimatainen K."/>
            <person name="Lipzen A."/>
            <person name="Lukacs Z."/>
            <person name="Mihaltcheva S."/>
            <person name="Morgado L.N."/>
            <person name="Niskanen T."/>
            <person name="Noordeloos M.E."/>
            <person name="Ohm R.A."/>
            <person name="Ortiz-Santana B."/>
            <person name="Ovrebo C."/>
            <person name="Racz N."/>
            <person name="Riley R."/>
            <person name="Savchenko A."/>
            <person name="Shiryaev A."/>
            <person name="Soop K."/>
            <person name="Spirin V."/>
            <person name="Szebenyi C."/>
            <person name="Tomsovsky M."/>
            <person name="Tulloss R.E."/>
            <person name="Uehling J."/>
            <person name="Grigoriev I.V."/>
            <person name="Vagvolgyi C."/>
            <person name="Papp T."/>
            <person name="Martin F.M."/>
            <person name="Miettinen O."/>
            <person name="Hibbett D.S."/>
            <person name="Nagy L.G."/>
        </authorList>
    </citation>
    <scope>NUCLEOTIDE SEQUENCE [LARGE SCALE GENOMIC DNA]</scope>
    <source>
        <strain evidence="1 2">NL-1719</strain>
    </source>
</reference>
<name>A0ACD3B0D3_9AGAR</name>
<sequence length="312" mass="34538">MGDALDSGFRNYLLGELHITRAALAGAFCLQVYDWLLNLGDEVELIHNARWSITKMFFLLCRYWPMVGYPIVLWAYMGDHGGEFCRPVVKPIYLIILSFYVSPQAVIVIRAYAFSGQNPWCLTALISCTLSVAGLAMNALFRTTPLPPSSYQLMGNAGCFPDCSRPGMKEELGLVIVMSTLTDLVSLAIVIYYCSRLSKHWAQHFVRQGFAFFACATLVNVLSGSLLALKNDYSLIGLPYSAMLSNIIACRVILGLKSSLAMRMDSQAATATGPLPSQLTNVHMATNSLWEEWAGERHVAHDNNVSIQRVHV</sequence>
<dbReference type="EMBL" id="ML208297">
    <property type="protein sequence ID" value="TFK71475.1"/>
    <property type="molecule type" value="Genomic_DNA"/>
</dbReference>
<protein>
    <submittedName>
        <fullName evidence="1">Uncharacterized protein</fullName>
    </submittedName>
</protein>
<gene>
    <name evidence="1" type="ORF">BDN72DRAFT_877093</name>
</gene>
<organism evidence="1 2">
    <name type="scientific">Pluteus cervinus</name>
    <dbReference type="NCBI Taxonomy" id="181527"/>
    <lineage>
        <taxon>Eukaryota</taxon>
        <taxon>Fungi</taxon>
        <taxon>Dikarya</taxon>
        <taxon>Basidiomycota</taxon>
        <taxon>Agaricomycotina</taxon>
        <taxon>Agaricomycetes</taxon>
        <taxon>Agaricomycetidae</taxon>
        <taxon>Agaricales</taxon>
        <taxon>Pluteineae</taxon>
        <taxon>Pluteaceae</taxon>
        <taxon>Pluteus</taxon>
    </lineage>
</organism>
<accession>A0ACD3B0D3</accession>
<proteinExistence type="predicted"/>
<evidence type="ECO:0000313" key="2">
    <source>
        <dbReference type="Proteomes" id="UP000308600"/>
    </source>
</evidence>
<keyword evidence="2" id="KW-1185">Reference proteome</keyword>
<dbReference type="Proteomes" id="UP000308600">
    <property type="component" value="Unassembled WGS sequence"/>
</dbReference>
<evidence type="ECO:0000313" key="1">
    <source>
        <dbReference type="EMBL" id="TFK71475.1"/>
    </source>
</evidence>